<evidence type="ECO:0000256" key="4">
    <source>
        <dbReference type="ARBA" id="ARBA00023163"/>
    </source>
</evidence>
<comment type="subcellular location">
    <subcellularLocation>
        <location evidence="1">Nucleus</location>
    </subcellularLocation>
</comment>
<dbReference type="InterPro" id="IPR006447">
    <property type="entry name" value="Myb_dom_plants"/>
</dbReference>
<feature type="compositionally biased region" description="Basic and acidic residues" evidence="6">
    <location>
        <begin position="683"/>
        <end position="692"/>
    </location>
</feature>
<dbReference type="PANTHER" id="PTHR12802">
    <property type="entry name" value="SWI/SNF COMPLEX-RELATED"/>
    <property type="match status" value="1"/>
</dbReference>
<evidence type="ECO:0000256" key="2">
    <source>
        <dbReference type="ARBA" id="ARBA00023015"/>
    </source>
</evidence>
<feature type="compositionally biased region" description="Polar residues" evidence="6">
    <location>
        <begin position="171"/>
        <end position="180"/>
    </location>
</feature>
<dbReference type="SUPFAM" id="SSF46689">
    <property type="entry name" value="Homeodomain-like"/>
    <property type="match status" value="1"/>
</dbReference>
<dbReference type="GO" id="GO:0005634">
    <property type="term" value="C:nucleus"/>
    <property type="evidence" value="ECO:0007669"/>
    <property type="project" value="UniProtKB-SubCell"/>
</dbReference>
<proteinExistence type="predicted"/>
<dbReference type="InterPro" id="IPR009057">
    <property type="entry name" value="Homeodomain-like_sf"/>
</dbReference>
<dbReference type="EMBL" id="GCHU01011840">
    <property type="protein sequence ID" value="JAG87628.1"/>
    <property type="molecule type" value="Transcribed_RNA"/>
</dbReference>
<keyword evidence="5" id="KW-0539">Nucleus</keyword>
<dbReference type="InterPro" id="IPR001005">
    <property type="entry name" value="SANT/Myb"/>
</dbReference>
<feature type="compositionally biased region" description="Polar residues" evidence="6">
    <location>
        <begin position="693"/>
        <end position="723"/>
    </location>
</feature>
<evidence type="ECO:0000259" key="7">
    <source>
        <dbReference type="PROSITE" id="PS50090"/>
    </source>
</evidence>
<sequence>MASVLAVGASQEEGFEGPAAWQGNQSNGVHYSETSKSQSPSGRFQNDEVSSSGDELTTKVRKPYTITKQRERWTEEEHQKFLEALKMHGRAWRRIEEHIGTKTAIQIRSHAQKFFSKLEREASARGVPVGKAQDISIPPPRPKRKPSHPYPRKAGTTIQSGSSTNEEESRSPQAVSSASDRLSVGLNLGGTTRKTAAFAPYNARPRPHQNSNLQETRMELASTNSSSSSLKLFGQTVVVPTNDLALDAYVKGAFREFTPLKQETTPFQGQNPEDPKVENGKGPLHNLSLKSQTKLGISGNTLQKTSIIPPSDSGACALEGSGDSNTNSPGMENHMGQQDSDEQLSSELDNNSNYLSRKHQSSAPVPGYPRHVPVQHVETGTSDHAHDSMKYSPNAASLVHEFAAINMLNGNGSASNVSRQMQTDMQNSLHPNFLLPFPGMPGPFNPAYNNLENFACIPGFMAPGSAPNVPLPPWPLTSSAALHHPAYAAATLAAAGFWPGLVSGASGATMGDPQSSNSGVNGRSLCDEKSAAAAVTAATVAAASAWWTLHGPVPPPFLHPGIYGPVVADMAAEAAAVSAAAATSGKFSPGCKTEPVTEVRKQEQIPMTKEENEIVHAVPANPNSKADGKVSMQQMDDSKIGLFCPKSGAAVCSPQDSSSGSDQNPTSCMEETCDAEMHMEKQDLNTEEKDSNGHCTNLPSGENTTNIIKERSSSGSNTPSSADPETDAYLETNAEVIKVNSEGDFESNGTGNCSSEAGGDLLTKETGDCTLPESLHKTEREKNNLSAKQDEKIEDIRKHVHKDRHQIHGVDAGGRRSKSGGHLTDTWKEVSEEGRIAFDALFTRDVLPQSFSPPQSLRDQEQTLKSSETSLCNDANKKPITATPDEMQIDMQSRLLNKSQVINTYTQTEDGGLQEVPLNNAALPSQEKKLLDSKATVSGQSLEEYGDCGTSSLLNDNATVDFKSTKSSVISSFGNFRSGRGFVPYQRCSIEAKKNRLHTRPTQNCQDNMREEKRICLEQDIKER</sequence>
<evidence type="ECO:0000259" key="9">
    <source>
        <dbReference type="PROSITE" id="PS51294"/>
    </source>
</evidence>
<dbReference type="InterPro" id="IPR017884">
    <property type="entry name" value="SANT_dom"/>
</dbReference>
<feature type="compositionally biased region" description="Polar residues" evidence="6">
    <location>
        <begin position="261"/>
        <end position="271"/>
    </location>
</feature>
<feature type="domain" description="HTH myb-type" evidence="9">
    <location>
        <begin position="65"/>
        <end position="119"/>
    </location>
</feature>
<feature type="compositionally biased region" description="Basic residues" evidence="6">
    <location>
        <begin position="798"/>
        <end position="807"/>
    </location>
</feature>
<dbReference type="SMART" id="SM00717">
    <property type="entry name" value="SANT"/>
    <property type="match status" value="1"/>
</dbReference>
<feature type="compositionally biased region" description="Polar residues" evidence="6">
    <location>
        <begin position="288"/>
        <end position="308"/>
    </location>
</feature>
<keyword evidence="2" id="KW-0805">Transcription regulation</keyword>
<feature type="region of interest" description="Disordered" evidence="6">
    <location>
        <begin position="354"/>
        <end position="373"/>
    </location>
</feature>
<feature type="compositionally biased region" description="Polar residues" evidence="6">
    <location>
        <begin position="22"/>
        <end position="55"/>
    </location>
</feature>
<evidence type="ECO:0000256" key="6">
    <source>
        <dbReference type="SAM" id="MobiDB-lite"/>
    </source>
</evidence>
<feature type="region of interest" description="Disordered" evidence="6">
    <location>
        <begin position="742"/>
        <end position="823"/>
    </location>
</feature>
<feature type="domain" description="Myb-like" evidence="7">
    <location>
        <begin position="65"/>
        <end position="115"/>
    </location>
</feature>
<feature type="domain" description="SANT" evidence="8">
    <location>
        <begin position="68"/>
        <end position="119"/>
    </location>
</feature>
<dbReference type="Gene3D" id="1.10.10.60">
    <property type="entry name" value="Homeodomain-like"/>
    <property type="match status" value="1"/>
</dbReference>
<dbReference type="CDD" id="cd00167">
    <property type="entry name" value="SANT"/>
    <property type="match status" value="1"/>
</dbReference>
<evidence type="ECO:0000256" key="3">
    <source>
        <dbReference type="ARBA" id="ARBA00023125"/>
    </source>
</evidence>
<dbReference type="Pfam" id="PF00249">
    <property type="entry name" value="Myb_DNA-binding"/>
    <property type="match status" value="1"/>
</dbReference>
<keyword evidence="4" id="KW-0804">Transcription</keyword>
<evidence type="ECO:0000256" key="5">
    <source>
        <dbReference type="ARBA" id="ARBA00023242"/>
    </source>
</evidence>
<dbReference type="InterPro" id="IPR017930">
    <property type="entry name" value="Myb_dom"/>
</dbReference>
<feature type="compositionally biased region" description="Basic and acidic residues" evidence="6">
    <location>
        <begin position="774"/>
        <end position="797"/>
    </location>
</feature>
<dbReference type="AlphaFoldDB" id="A0A0C9S8A2"/>
<feature type="region of interest" description="Disordered" evidence="6">
    <location>
        <begin position="850"/>
        <end position="880"/>
    </location>
</feature>
<dbReference type="NCBIfam" id="TIGR01557">
    <property type="entry name" value="myb_SHAQKYF"/>
    <property type="match status" value="1"/>
</dbReference>
<dbReference type="PROSITE" id="PS51293">
    <property type="entry name" value="SANT"/>
    <property type="match status" value="1"/>
</dbReference>
<dbReference type="PROSITE" id="PS50090">
    <property type="entry name" value="MYB_LIKE"/>
    <property type="match status" value="1"/>
</dbReference>
<dbReference type="PROSITE" id="PS51294">
    <property type="entry name" value="HTH_MYB"/>
    <property type="match status" value="1"/>
</dbReference>
<feature type="compositionally biased region" description="Polar residues" evidence="6">
    <location>
        <begin position="850"/>
        <end position="873"/>
    </location>
</feature>
<dbReference type="GO" id="GO:0010468">
    <property type="term" value="P:regulation of gene expression"/>
    <property type="evidence" value="ECO:0007669"/>
    <property type="project" value="UniProtKB-ARBA"/>
</dbReference>
<feature type="region of interest" description="Disordered" evidence="6">
    <location>
        <begin position="1"/>
        <end position="63"/>
    </location>
</feature>
<keyword evidence="3" id="KW-0238">DNA-binding</keyword>
<accession>A0A0C9S8A2</accession>
<protein>
    <submittedName>
        <fullName evidence="10">TSA: Wollemia nobilis Ref_Wollemi_Transcript_11910_4056 transcribed RNA sequence</fullName>
    </submittedName>
</protein>
<feature type="region of interest" description="Disordered" evidence="6">
    <location>
        <begin position="261"/>
        <end position="348"/>
    </location>
</feature>
<feature type="region of interest" description="Disordered" evidence="6">
    <location>
        <begin position="121"/>
        <end position="191"/>
    </location>
</feature>
<organism evidence="10">
    <name type="scientific">Wollemia nobilis</name>
    <dbReference type="NCBI Taxonomy" id="56998"/>
    <lineage>
        <taxon>Eukaryota</taxon>
        <taxon>Viridiplantae</taxon>
        <taxon>Streptophyta</taxon>
        <taxon>Embryophyta</taxon>
        <taxon>Tracheophyta</taxon>
        <taxon>Spermatophyta</taxon>
        <taxon>Pinopsida</taxon>
        <taxon>Pinidae</taxon>
        <taxon>Conifers II</taxon>
        <taxon>Araucariales</taxon>
        <taxon>Araucariaceae</taxon>
        <taxon>Wollemia</taxon>
    </lineage>
</organism>
<reference evidence="10" key="1">
    <citation type="submission" date="2015-02" db="EMBL/GenBank/DDBJ databases">
        <title>A transcriptome of Wollemia nobilis - a relic of Gondwana.</title>
        <authorList>
            <person name="Chia J.Y."/>
            <person name="Leong Y.S."/>
            <person name="Abdul Karim S."/>
            <person name="Wan Azmi N."/>
            <person name="Hercus R."/>
            <person name="Croft L."/>
        </authorList>
    </citation>
    <scope>NUCLEOTIDE SEQUENCE</scope>
    <source>
        <strain evidence="10">MaeBrown</strain>
        <tissue evidence="10">Leaf</tissue>
    </source>
</reference>
<dbReference type="GO" id="GO:0003677">
    <property type="term" value="F:DNA binding"/>
    <property type="evidence" value="ECO:0007669"/>
    <property type="project" value="UniProtKB-KW"/>
</dbReference>
<evidence type="ECO:0000256" key="1">
    <source>
        <dbReference type="ARBA" id="ARBA00004123"/>
    </source>
</evidence>
<evidence type="ECO:0000259" key="8">
    <source>
        <dbReference type="PROSITE" id="PS51293"/>
    </source>
</evidence>
<dbReference type="PANTHER" id="PTHR12802:SF155">
    <property type="entry name" value="DEUBIQUITINASE MYSM1"/>
    <property type="match status" value="1"/>
</dbReference>
<dbReference type="FunFam" id="1.10.10.60:FF:000023">
    <property type="entry name" value="protein REVEILLE 6 isoform X1"/>
    <property type="match status" value="1"/>
</dbReference>
<feature type="region of interest" description="Disordered" evidence="6">
    <location>
        <begin position="683"/>
        <end position="726"/>
    </location>
</feature>
<feature type="compositionally biased region" description="Polar residues" evidence="6">
    <location>
        <begin position="322"/>
        <end position="338"/>
    </location>
</feature>
<name>A0A0C9S8A2_9CONI</name>
<feature type="compositionally biased region" description="Basic residues" evidence="6">
    <location>
        <begin position="141"/>
        <end position="151"/>
    </location>
</feature>
<evidence type="ECO:0000313" key="10">
    <source>
        <dbReference type="EMBL" id="JAG87628.1"/>
    </source>
</evidence>